<dbReference type="InterPro" id="IPR009057">
    <property type="entry name" value="Homeodomain-like_sf"/>
</dbReference>
<dbReference type="EMBL" id="DNWC01000012">
    <property type="protein sequence ID" value="HBJ07490.1"/>
    <property type="molecule type" value="Genomic_DNA"/>
</dbReference>
<dbReference type="SMART" id="SM00342">
    <property type="entry name" value="HTH_ARAC"/>
    <property type="match status" value="1"/>
</dbReference>
<dbReference type="PANTHER" id="PTHR43547">
    <property type="entry name" value="TWO-COMPONENT HISTIDINE KINASE"/>
    <property type="match status" value="1"/>
</dbReference>
<evidence type="ECO:0000259" key="6">
    <source>
        <dbReference type="PROSITE" id="PS01124"/>
    </source>
</evidence>
<keyword evidence="5" id="KW-0812">Transmembrane</keyword>
<dbReference type="RefSeq" id="WP_022390054.1">
    <property type="nucleotide sequence ID" value="NZ_AP028032.1"/>
</dbReference>
<keyword evidence="4" id="KW-0804">Transcription</keyword>
<evidence type="ECO:0000256" key="5">
    <source>
        <dbReference type="SAM" id="Phobius"/>
    </source>
</evidence>
<dbReference type="InterPro" id="IPR013783">
    <property type="entry name" value="Ig-like_fold"/>
</dbReference>
<dbReference type="Pfam" id="PF07494">
    <property type="entry name" value="Reg_prop"/>
    <property type="match status" value="3"/>
</dbReference>
<evidence type="ECO:0000256" key="2">
    <source>
        <dbReference type="ARBA" id="ARBA00023015"/>
    </source>
</evidence>
<dbReference type="InterPro" id="IPR018060">
    <property type="entry name" value="HTH_AraC"/>
</dbReference>
<evidence type="ECO:0000256" key="3">
    <source>
        <dbReference type="ARBA" id="ARBA00023125"/>
    </source>
</evidence>
<gene>
    <name evidence="7" type="ORF">DDY73_00650</name>
</gene>
<dbReference type="PROSITE" id="PS01124">
    <property type="entry name" value="HTH_ARAC_FAMILY_2"/>
    <property type="match status" value="1"/>
</dbReference>
<evidence type="ECO:0000313" key="8">
    <source>
        <dbReference type="Proteomes" id="UP000262954"/>
    </source>
</evidence>
<dbReference type="Proteomes" id="UP000262954">
    <property type="component" value="Unassembled WGS sequence"/>
</dbReference>
<dbReference type="PANTHER" id="PTHR43547:SF2">
    <property type="entry name" value="HYBRID SIGNAL TRANSDUCTION HISTIDINE KINASE C"/>
    <property type="match status" value="1"/>
</dbReference>
<feature type="transmembrane region" description="Helical" evidence="5">
    <location>
        <begin position="786"/>
        <end position="808"/>
    </location>
</feature>
<dbReference type="SUPFAM" id="SSF46689">
    <property type="entry name" value="Homeodomain-like"/>
    <property type="match status" value="1"/>
</dbReference>
<accession>A0A316R431</accession>
<dbReference type="InterPro" id="IPR015943">
    <property type="entry name" value="WD40/YVTN_repeat-like_dom_sf"/>
</dbReference>
<evidence type="ECO:0000256" key="1">
    <source>
        <dbReference type="ARBA" id="ARBA00022553"/>
    </source>
</evidence>
<keyword evidence="2" id="KW-0805">Transcription regulation</keyword>
<dbReference type="GeneID" id="92928707"/>
<dbReference type="Gene3D" id="2.130.10.10">
    <property type="entry name" value="YVTN repeat-like/Quinoprotein amine dehydrogenase"/>
    <property type="match status" value="2"/>
</dbReference>
<dbReference type="Gene3D" id="1.10.10.60">
    <property type="entry name" value="Homeodomain-like"/>
    <property type="match status" value="1"/>
</dbReference>
<feature type="domain" description="HTH araC/xylS-type" evidence="6">
    <location>
        <begin position="845"/>
        <end position="953"/>
    </location>
</feature>
<dbReference type="Pfam" id="PF07495">
    <property type="entry name" value="Y_Y_Y"/>
    <property type="match status" value="1"/>
</dbReference>
<dbReference type="InterPro" id="IPR011123">
    <property type="entry name" value="Y_Y_Y"/>
</dbReference>
<dbReference type="InterPro" id="IPR011110">
    <property type="entry name" value="Reg_prop"/>
</dbReference>
<evidence type="ECO:0000313" key="7">
    <source>
        <dbReference type="EMBL" id="HBJ07490.1"/>
    </source>
</evidence>
<dbReference type="Pfam" id="PF12833">
    <property type="entry name" value="HTH_18"/>
    <property type="match status" value="1"/>
</dbReference>
<name>A0A316R431_9BACT</name>
<dbReference type="PROSITE" id="PS00041">
    <property type="entry name" value="HTH_ARAC_FAMILY_1"/>
    <property type="match status" value="1"/>
</dbReference>
<proteinExistence type="predicted"/>
<organism evidence="7 8">
    <name type="scientific">Coprobacter fastidiosus</name>
    <dbReference type="NCBI Taxonomy" id="1099853"/>
    <lineage>
        <taxon>Bacteria</taxon>
        <taxon>Pseudomonadati</taxon>
        <taxon>Bacteroidota</taxon>
        <taxon>Bacteroidia</taxon>
        <taxon>Bacteroidales</taxon>
        <taxon>Barnesiellaceae</taxon>
        <taxon>Coprobacter</taxon>
    </lineage>
</organism>
<dbReference type="GO" id="GO:0003700">
    <property type="term" value="F:DNA-binding transcription factor activity"/>
    <property type="evidence" value="ECO:0007669"/>
    <property type="project" value="InterPro"/>
</dbReference>
<reference evidence="7 8" key="1">
    <citation type="journal article" date="2018" name="Nat. Biotechnol.">
        <title>A standardized bacterial taxonomy based on genome phylogeny substantially revises the tree of life.</title>
        <authorList>
            <person name="Parks D.H."/>
            <person name="Chuvochina M."/>
            <person name="Waite D.W."/>
            <person name="Rinke C."/>
            <person name="Skarshewski A."/>
            <person name="Chaumeil P.A."/>
            <person name="Hugenholtz P."/>
        </authorList>
    </citation>
    <scope>NUCLEOTIDE SEQUENCE [LARGE SCALE GENOMIC DNA]</scope>
    <source>
        <strain evidence="7">UBA11482</strain>
    </source>
</reference>
<sequence length="958" mass="109376">MFGFARQITIVLLLCIANVGYLSAFNGNVDQFRLNFELPSRSVQCITQDKQGLIWIGTNDWVAYYDGYSLQTLPLPQNVNHGFYKRIYSLQNDTRDRMWIGTPYGAFRYDKRNREIVHFLPNENDINSKSNVIYSIALSPDNQIWLGTRNGIYQYDEPSNKLLLSPLFAHHKTFNEALKSERIAKCIYFDKMGLLWVGTEGNGLVVINTKDRTHRSFHYSLTDSTTISSDFIENIYEDSFGSLWIATADGLCRLRRDDNNFERYNQIGINGLVTDMTEDKTGTLFLATDNGVAIFNKKEQSVEWLKNNPGSENTLLSNDVMSIYKDRSGAIWCGTSKGVCRIERQPRFPLLQNLPESENSLSNNSLIFLQADKAKNQLWIGTANAGIDRYDVATGLFTHYSLSALKLQPGYNQIRTGILLQNGNLLLGTGGGLLEYNTLQNTIYPKIFNPQTELKEIYALLESRNGDIWMGVLDKGLYRYDNKSNKVEEVSLPVEYSGKKDVYTNIKVLFEDSENNIWIVFYQGGIGRYSPANKTLDLYTQTSTHNGLNDNIVWDIVELPDKMLVFATGSGISFFNLKTKTFEKRKNFNAAINGSVTSILPVWPDYLWLGTEQGIVRISMTGNNIIRFSERDGLQGPLFNYQVAAALPPYLYFGGNNGFNKIDTRIQFDNSFIPWPSVLKIQNDNGSIDVNQLQTENNIPALSLSSRNHLCEIAFSAYSYQNEWRNRYQYKILPKDSVWKWVTFGKNSIMLPSLKSGKYTLMLRGANSDGKWGDAHEVLIIRVKSFWAIVIWSILGAIALFGFLLYLLNKRYPHILKNYQKILSKKKNKVLKNPVKLKEPDEKNQKIVNALIATMETDHLYTNKRLNKAQLAAVLKLTELQLAQILKEYIGKGFADFVNYYRVEAVKEKLKDPKYKDITLMGVADECGFNSKTSFYRVFKEVTGITPADYLEQLKNKR</sequence>
<dbReference type="GO" id="GO:0043565">
    <property type="term" value="F:sequence-specific DNA binding"/>
    <property type="evidence" value="ECO:0007669"/>
    <property type="project" value="InterPro"/>
</dbReference>
<dbReference type="InterPro" id="IPR018062">
    <property type="entry name" value="HTH_AraC-typ_CS"/>
</dbReference>
<keyword evidence="5" id="KW-1133">Transmembrane helix</keyword>
<dbReference type="SUPFAM" id="SSF63829">
    <property type="entry name" value="Calcium-dependent phosphotriesterase"/>
    <property type="match status" value="3"/>
</dbReference>
<dbReference type="GO" id="GO:0000155">
    <property type="term" value="F:phosphorelay sensor kinase activity"/>
    <property type="evidence" value="ECO:0007669"/>
    <property type="project" value="TreeGrafter"/>
</dbReference>
<dbReference type="AlphaFoldDB" id="A0A316R431"/>
<keyword evidence="5" id="KW-0472">Membrane</keyword>
<keyword evidence="3" id="KW-0238">DNA-binding</keyword>
<keyword evidence="1" id="KW-0597">Phosphoprotein</keyword>
<protein>
    <recommendedName>
        <fullName evidence="6">HTH araC/xylS-type domain-containing protein</fullName>
    </recommendedName>
</protein>
<comment type="caution">
    <text evidence="7">The sequence shown here is derived from an EMBL/GenBank/DDBJ whole genome shotgun (WGS) entry which is preliminary data.</text>
</comment>
<evidence type="ECO:0000256" key="4">
    <source>
        <dbReference type="ARBA" id="ARBA00023163"/>
    </source>
</evidence>
<dbReference type="Gene3D" id="2.60.40.10">
    <property type="entry name" value="Immunoglobulins"/>
    <property type="match status" value="1"/>
</dbReference>